<feature type="non-terminal residue" evidence="1">
    <location>
        <position position="358"/>
    </location>
</feature>
<keyword evidence="2" id="KW-1185">Reference proteome</keyword>
<gene>
    <name evidence="1" type="ORF">AURANDRAFT_68651</name>
</gene>
<reference evidence="1 2" key="1">
    <citation type="journal article" date="2011" name="Proc. Natl. Acad. Sci. U.S.A.">
        <title>Niche of harmful alga Aureococcus anophagefferens revealed through ecogenomics.</title>
        <authorList>
            <person name="Gobler C.J."/>
            <person name="Berry D.L."/>
            <person name="Dyhrman S.T."/>
            <person name="Wilhelm S.W."/>
            <person name="Salamov A."/>
            <person name="Lobanov A.V."/>
            <person name="Zhang Y."/>
            <person name="Collier J.L."/>
            <person name="Wurch L.L."/>
            <person name="Kustka A.B."/>
            <person name="Dill B.D."/>
            <person name="Shah M."/>
            <person name="VerBerkmoes N.C."/>
            <person name="Kuo A."/>
            <person name="Terry A."/>
            <person name="Pangilinan J."/>
            <person name="Lindquist E.A."/>
            <person name="Lucas S."/>
            <person name="Paulsen I.T."/>
            <person name="Hattenrath-Lehmann T.K."/>
            <person name="Talmage S.C."/>
            <person name="Walker E.A."/>
            <person name="Koch F."/>
            <person name="Burson A.M."/>
            <person name="Marcoval M.A."/>
            <person name="Tang Y.Z."/>
            <person name="Lecleir G.R."/>
            <person name="Coyne K.J."/>
            <person name="Berg G.M."/>
            <person name="Bertrand E.M."/>
            <person name="Saito M.A."/>
            <person name="Gladyshev V.N."/>
            <person name="Grigoriev I.V."/>
        </authorList>
    </citation>
    <scope>NUCLEOTIDE SEQUENCE [LARGE SCALE GENOMIC DNA]</scope>
    <source>
        <strain evidence="2">CCMP 1984</strain>
    </source>
</reference>
<accession>F0YQB6</accession>
<dbReference type="InParanoid" id="F0YQB6"/>
<dbReference type="EMBL" id="GL833365">
    <property type="protein sequence ID" value="EGB02693.1"/>
    <property type="molecule type" value="Genomic_DNA"/>
</dbReference>
<evidence type="ECO:0008006" key="3">
    <source>
        <dbReference type="Google" id="ProtNLM"/>
    </source>
</evidence>
<dbReference type="RefSeq" id="XP_009042609.1">
    <property type="nucleotide sequence ID" value="XM_009044361.1"/>
</dbReference>
<dbReference type="Proteomes" id="UP000002729">
    <property type="component" value="Unassembled WGS sequence"/>
</dbReference>
<dbReference type="GeneID" id="20226931"/>
<dbReference type="AlphaFoldDB" id="F0YQB6"/>
<evidence type="ECO:0000313" key="1">
    <source>
        <dbReference type="EMBL" id="EGB02693.1"/>
    </source>
</evidence>
<dbReference type="InterPro" id="IPR013783">
    <property type="entry name" value="Ig-like_fold"/>
</dbReference>
<dbReference type="SUPFAM" id="SSF81296">
    <property type="entry name" value="E set domains"/>
    <property type="match status" value="1"/>
</dbReference>
<name>F0YQB6_AURAN</name>
<protein>
    <recommendedName>
        <fullName evidence="3">IPT/TIG domain-containing protein</fullName>
    </recommendedName>
</protein>
<sequence>MGATPAATASLDIVAADADGRETRRSLSLSLAVGAMVVLAGATPSSSALPGGGDAALDAPGLEDALEAGDAWTCVFGVSVTPVLAAPPRCRVPPAAAAGGEAVSLVLRSPTGALSNAVPFRYRDPPAAASFAPAGGATTGGTLLTVALAGNHAADAADAWTCLFVGDALEDGAAATAATADVVDGLVVAARCATPEAAREGAASVALAANGADFGAAAPAAFSYAGAPPTLEALSASVGDVVVATGSGFANGTALTCRAGAAASVGVYVSPGVVHCAVPAEIYAGGASLAVANNGVDFSDALPLVYGARVAIAAAAPRRAPKSGGTVVVVAGTFAANATRCAFGAATVDADVAGDVLT</sequence>
<evidence type="ECO:0000313" key="2">
    <source>
        <dbReference type="Proteomes" id="UP000002729"/>
    </source>
</evidence>
<dbReference type="InterPro" id="IPR014756">
    <property type="entry name" value="Ig_E-set"/>
</dbReference>
<organism evidence="2">
    <name type="scientific">Aureococcus anophagefferens</name>
    <name type="common">Harmful bloom alga</name>
    <dbReference type="NCBI Taxonomy" id="44056"/>
    <lineage>
        <taxon>Eukaryota</taxon>
        <taxon>Sar</taxon>
        <taxon>Stramenopiles</taxon>
        <taxon>Ochrophyta</taxon>
        <taxon>Pelagophyceae</taxon>
        <taxon>Pelagomonadales</taxon>
        <taxon>Pelagomonadaceae</taxon>
        <taxon>Aureococcus</taxon>
    </lineage>
</organism>
<dbReference type="eggNOG" id="ENOG502SF7F">
    <property type="taxonomic scope" value="Eukaryota"/>
</dbReference>
<dbReference type="Gene3D" id="2.60.40.10">
    <property type="entry name" value="Immunoglobulins"/>
    <property type="match status" value="3"/>
</dbReference>
<dbReference type="KEGG" id="aaf:AURANDRAFT_68651"/>
<proteinExistence type="predicted"/>